<accession>A0AA85BPE5</accession>
<evidence type="ECO:0000256" key="1">
    <source>
        <dbReference type="SAM" id="MobiDB-lite"/>
    </source>
</evidence>
<dbReference type="Proteomes" id="UP000050791">
    <property type="component" value="Unassembled WGS sequence"/>
</dbReference>
<proteinExistence type="predicted"/>
<sequence length="94" mass="11316">MDFYKEKIQTTQETFQYLPFELSQQYQQLNESIGLKSTTNSNDIHSLKQLSQEIWRLFQERSLNNNNDLKEIDNHSTTNYNEQQLNYQINSNYS</sequence>
<feature type="region of interest" description="Disordered" evidence="1">
    <location>
        <begin position="70"/>
        <end position="94"/>
    </location>
</feature>
<dbReference type="WBParaSite" id="SMTH1_66430.1">
    <property type="protein sequence ID" value="SMTH1_66430.1"/>
    <property type="gene ID" value="SMTH1_66430"/>
</dbReference>
<reference evidence="3" key="1">
    <citation type="submission" date="2023-11" db="UniProtKB">
        <authorList>
            <consortium name="WormBaseParasite"/>
        </authorList>
    </citation>
    <scope>IDENTIFICATION</scope>
</reference>
<organism evidence="2 3">
    <name type="scientific">Schistosoma mattheei</name>
    <dbReference type="NCBI Taxonomy" id="31246"/>
    <lineage>
        <taxon>Eukaryota</taxon>
        <taxon>Metazoa</taxon>
        <taxon>Spiralia</taxon>
        <taxon>Lophotrochozoa</taxon>
        <taxon>Platyhelminthes</taxon>
        <taxon>Trematoda</taxon>
        <taxon>Digenea</taxon>
        <taxon>Strigeidida</taxon>
        <taxon>Schistosomatoidea</taxon>
        <taxon>Schistosomatidae</taxon>
        <taxon>Schistosoma</taxon>
    </lineage>
</organism>
<evidence type="ECO:0000313" key="2">
    <source>
        <dbReference type="Proteomes" id="UP000050791"/>
    </source>
</evidence>
<name>A0AA85BPE5_9TREM</name>
<feature type="compositionally biased region" description="Polar residues" evidence="1">
    <location>
        <begin position="75"/>
        <end position="94"/>
    </location>
</feature>
<dbReference type="AlphaFoldDB" id="A0AA85BPE5"/>
<evidence type="ECO:0000313" key="3">
    <source>
        <dbReference type="WBParaSite" id="SMTH1_66430.1"/>
    </source>
</evidence>
<protein>
    <submittedName>
        <fullName evidence="3">Uncharacterized protein</fullName>
    </submittedName>
</protein>